<protein>
    <recommendedName>
        <fullName evidence="3">N-terminal Ras-GEF domain-containing protein</fullName>
    </recommendedName>
</protein>
<name>A0A9D3LIT3_ANGAN</name>
<dbReference type="EMBL" id="JAFIRN010000018">
    <property type="protein sequence ID" value="KAG5831635.1"/>
    <property type="molecule type" value="Genomic_DNA"/>
</dbReference>
<organism evidence="1 2">
    <name type="scientific">Anguilla anguilla</name>
    <name type="common">European freshwater eel</name>
    <name type="synonym">Muraena anguilla</name>
    <dbReference type="NCBI Taxonomy" id="7936"/>
    <lineage>
        <taxon>Eukaryota</taxon>
        <taxon>Metazoa</taxon>
        <taxon>Chordata</taxon>
        <taxon>Craniata</taxon>
        <taxon>Vertebrata</taxon>
        <taxon>Euteleostomi</taxon>
        <taxon>Actinopterygii</taxon>
        <taxon>Neopterygii</taxon>
        <taxon>Teleostei</taxon>
        <taxon>Anguilliformes</taxon>
        <taxon>Anguillidae</taxon>
        <taxon>Anguilla</taxon>
    </lineage>
</organism>
<dbReference type="Gene3D" id="1.20.870.10">
    <property type="entry name" value="Son of sevenless (SoS) protein Chain: S domain 1"/>
    <property type="match status" value="1"/>
</dbReference>
<dbReference type="AlphaFoldDB" id="A0A9D3LIT3"/>
<dbReference type="InterPro" id="IPR023578">
    <property type="entry name" value="Ras_GEF_dom_sf"/>
</dbReference>
<dbReference type="SUPFAM" id="SSF48366">
    <property type="entry name" value="Ras GEF"/>
    <property type="match status" value="1"/>
</dbReference>
<reference evidence="1" key="1">
    <citation type="submission" date="2021-01" db="EMBL/GenBank/DDBJ databases">
        <title>A chromosome-scale assembly of European eel, Anguilla anguilla.</title>
        <authorList>
            <person name="Henkel C."/>
            <person name="Jong-Raadsen S.A."/>
            <person name="Dufour S."/>
            <person name="Weltzien F.-A."/>
            <person name="Palstra A.P."/>
            <person name="Pelster B."/>
            <person name="Spaink H.P."/>
            <person name="Van Den Thillart G.E."/>
            <person name="Jansen H."/>
            <person name="Zahm M."/>
            <person name="Klopp C."/>
            <person name="Cedric C."/>
            <person name="Louis A."/>
            <person name="Berthelot C."/>
            <person name="Parey E."/>
            <person name="Roest Crollius H."/>
            <person name="Montfort J."/>
            <person name="Robinson-Rechavi M."/>
            <person name="Bucao C."/>
            <person name="Bouchez O."/>
            <person name="Gislard M."/>
            <person name="Lluch J."/>
            <person name="Milhes M."/>
            <person name="Lampietro C."/>
            <person name="Lopez Roques C."/>
            <person name="Donnadieu C."/>
            <person name="Braasch I."/>
            <person name="Desvignes T."/>
            <person name="Postlethwait J."/>
            <person name="Bobe J."/>
            <person name="Guiguen Y."/>
            <person name="Dirks R."/>
        </authorList>
    </citation>
    <scope>NUCLEOTIDE SEQUENCE</scope>
    <source>
        <strain evidence="1">Tag_6206</strain>
        <tissue evidence="1">Liver</tissue>
    </source>
</reference>
<evidence type="ECO:0000313" key="1">
    <source>
        <dbReference type="EMBL" id="KAG5831635.1"/>
    </source>
</evidence>
<sequence length="108" mass="11803">MGSSTLGKAASLDQLLDACIQAFDDNGGLANSQLPRTMLLMHRWYVTSTELAGKLLMIYPSQQARAKMAAHLSLRYCHSLLLALAPLHTGANRGHPAKVYVGEGWRRP</sequence>
<evidence type="ECO:0000313" key="2">
    <source>
        <dbReference type="Proteomes" id="UP001044222"/>
    </source>
</evidence>
<evidence type="ECO:0008006" key="3">
    <source>
        <dbReference type="Google" id="ProtNLM"/>
    </source>
</evidence>
<proteinExistence type="predicted"/>
<accession>A0A9D3LIT3</accession>
<gene>
    <name evidence="1" type="ORF">ANANG_G00305810</name>
</gene>
<keyword evidence="2" id="KW-1185">Reference proteome</keyword>
<comment type="caution">
    <text evidence="1">The sequence shown here is derived from an EMBL/GenBank/DDBJ whole genome shotgun (WGS) entry which is preliminary data.</text>
</comment>
<dbReference type="Proteomes" id="UP001044222">
    <property type="component" value="Chromosome 18"/>
</dbReference>